<feature type="domain" description="Rap1a immunity protein" evidence="2">
    <location>
        <begin position="31"/>
        <end position="130"/>
    </location>
</feature>
<reference evidence="3" key="1">
    <citation type="journal article" date="2023" name="Microbiol Resour">
        <title>Genome Sequences of Rhodoplanes serenus and Two Thermotolerant Strains, Rhodoplanes tepidamans and 'Rhodoplanes cryptolactis,' Further Refine the Genus.</title>
        <authorList>
            <person name="Rayyan A.A."/>
            <person name="Kyndt J.A."/>
        </authorList>
    </citation>
    <scope>NUCLEOTIDE SEQUENCE</scope>
    <source>
        <strain evidence="3">DSM 9987</strain>
    </source>
</reference>
<accession>A0ABT5J459</accession>
<dbReference type="EMBL" id="JAQQLI010000002">
    <property type="protein sequence ID" value="MDC7784427.1"/>
    <property type="molecule type" value="Genomic_DNA"/>
</dbReference>
<evidence type="ECO:0000256" key="1">
    <source>
        <dbReference type="SAM" id="SignalP"/>
    </source>
</evidence>
<proteinExistence type="predicted"/>
<keyword evidence="4" id="KW-1185">Reference proteome</keyword>
<dbReference type="Proteomes" id="UP001165652">
    <property type="component" value="Unassembled WGS sequence"/>
</dbReference>
<dbReference type="InterPro" id="IPR041238">
    <property type="entry name" value="Rap1a"/>
</dbReference>
<evidence type="ECO:0000259" key="2">
    <source>
        <dbReference type="Pfam" id="PF18602"/>
    </source>
</evidence>
<dbReference type="Pfam" id="PF18602">
    <property type="entry name" value="Rap1a"/>
    <property type="match status" value="1"/>
</dbReference>
<reference evidence="3" key="2">
    <citation type="submission" date="2023-02" db="EMBL/GenBank/DDBJ databases">
        <authorList>
            <person name="Rayyan A."/>
            <person name="Meyer T."/>
            <person name="Kyndt J.A."/>
        </authorList>
    </citation>
    <scope>NUCLEOTIDE SEQUENCE</scope>
    <source>
        <strain evidence="3">DSM 9987</strain>
    </source>
</reference>
<gene>
    <name evidence="3" type="ORF">PQJ73_01915</name>
</gene>
<feature type="chain" id="PRO_5045093228" evidence="1">
    <location>
        <begin position="24"/>
        <end position="139"/>
    </location>
</feature>
<name>A0ABT5J459_RHOTP</name>
<evidence type="ECO:0000313" key="3">
    <source>
        <dbReference type="EMBL" id="MDC7784427.1"/>
    </source>
</evidence>
<dbReference type="RefSeq" id="WP_272775278.1">
    <property type="nucleotide sequence ID" value="NZ_JAQQLI010000002.1"/>
</dbReference>
<protein>
    <submittedName>
        <fullName evidence="3">Rap1a/Tai family immunity protein</fullName>
    </submittedName>
</protein>
<sequence>MRTTRTALLVLALVLLRPEAASAHPGLIDDGRSLEASCRGVALGAETSRRRDSRSSADSILCLGYMQAMQSIVVLADEQGERLFGACPPEDTTLGELIRVFLAHARTHRSDPRSNAAVAVLTSLQKAFPCRSTGRPPGR</sequence>
<comment type="caution">
    <text evidence="3">The sequence shown here is derived from an EMBL/GenBank/DDBJ whole genome shotgun (WGS) entry which is preliminary data.</text>
</comment>
<organism evidence="3 4">
    <name type="scientific">Rhodoplanes tepidamans</name>
    <name type="common">Rhodoplanes cryptolactis</name>
    <dbReference type="NCBI Taxonomy" id="200616"/>
    <lineage>
        <taxon>Bacteria</taxon>
        <taxon>Pseudomonadati</taxon>
        <taxon>Pseudomonadota</taxon>
        <taxon>Alphaproteobacteria</taxon>
        <taxon>Hyphomicrobiales</taxon>
        <taxon>Nitrobacteraceae</taxon>
        <taxon>Rhodoplanes</taxon>
    </lineage>
</organism>
<feature type="signal peptide" evidence="1">
    <location>
        <begin position="1"/>
        <end position="23"/>
    </location>
</feature>
<evidence type="ECO:0000313" key="4">
    <source>
        <dbReference type="Proteomes" id="UP001165652"/>
    </source>
</evidence>
<keyword evidence="1" id="KW-0732">Signal</keyword>